<keyword evidence="11" id="KW-1185">Reference proteome</keyword>
<comment type="subcellular location">
    <subcellularLocation>
        <location evidence="1">Cytoplasm</location>
    </subcellularLocation>
</comment>
<dbReference type="InterPro" id="IPR041661">
    <property type="entry name" value="ZN622/Rei1/Reh1_Znf-C2H2"/>
</dbReference>
<comment type="similarity">
    <text evidence="7">Belongs to the REI1 family.</text>
</comment>
<reference evidence="10" key="2">
    <citation type="submission" date="2017-10" db="EMBL/GenBank/DDBJ databases">
        <title>Ladona fulva Genome sequencing and assembly.</title>
        <authorList>
            <person name="Murali S."/>
            <person name="Richards S."/>
            <person name="Bandaranaike D."/>
            <person name="Bellair M."/>
            <person name="Blankenburg K."/>
            <person name="Chao H."/>
            <person name="Dinh H."/>
            <person name="Doddapaneni H."/>
            <person name="Dugan-Rocha S."/>
            <person name="Elkadiri S."/>
            <person name="Gnanaolivu R."/>
            <person name="Hernandez B."/>
            <person name="Skinner E."/>
            <person name="Javaid M."/>
            <person name="Lee S."/>
            <person name="Li M."/>
            <person name="Ming W."/>
            <person name="Munidasa M."/>
            <person name="Muniz J."/>
            <person name="Nguyen L."/>
            <person name="Hughes D."/>
            <person name="Osuji N."/>
            <person name="Pu L.-L."/>
            <person name="Puazo M."/>
            <person name="Qu C."/>
            <person name="Quiroz J."/>
            <person name="Raj R."/>
            <person name="Weissenberger G."/>
            <person name="Xin Y."/>
            <person name="Zou X."/>
            <person name="Han Y."/>
            <person name="Worley K."/>
            <person name="Muzny D."/>
            <person name="Gibbs R."/>
        </authorList>
    </citation>
    <scope>NUCLEOTIDE SEQUENCE</scope>
    <source>
        <strain evidence="10">Sampled in the wild</strain>
    </source>
</reference>
<reference evidence="10" key="1">
    <citation type="submission" date="2013-04" db="EMBL/GenBank/DDBJ databases">
        <authorList>
            <person name="Qu J."/>
            <person name="Murali S.C."/>
            <person name="Bandaranaike D."/>
            <person name="Bellair M."/>
            <person name="Blankenburg K."/>
            <person name="Chao H."/>
            <person name="Dinh H."/>
            <person name="Doddapaneni H."/>
            <person name="Downs B."/>
            <person name="Dugan-Rocha S."/>
            <person name="Elkadiri S."/>
            <person name="Gnanaolivu R.D."/>
            <person name="Hernandez B."/>
            <person name="Javaid M."/>
            <person name="Jayaseelan J.C."/>
            <person name="Lee S."/>
            <person name="Li M."/>
            <person name="Ming W."/>
            <person name="Munidasa M."/>
            <person name="Muniz J."/>
            <person name="Nguyen L."/>
            <person name="Ongeri F."/>
            <person name="Osuji N."/>
            <person name="Pu L.-L."/>
            <person name="Puazo M."/>
            <person name="Qu C."/>
            <person name="Quiroz J."/>
            <person name="Raj R."/>
            <person name="Weissenberger G."/>
            <person name="Xin Y."/>
            <person name="Zou X."/>
            <person name="Han Y."/>
            <person name="Richards S."/>
            <person name="Worley K."/>
            <person name="Muzny D."/>
            <person name="Gibbs R."/>
        </authorList>
    </citation>
    <scope>NUCLEOTIDE SEQUENCE</scope>
    <source>
        <strain evidence="10">Sampled in the wild</strain>
    </source>
</reference>
<evidence type="ECO:0000313" key="10">
    <source>
        <dbReference type="EMBL" id="KAG8229905.1"/>
    </source>
</evidence>
<dbReference type="Gene3D" id="3.30.160.60">
    <property type="entry name" value="Classic Zinc Finger"/>
    <property type="match status" value="1"/>
</dbReference>
<feature type="region of interest" description="Disordered" evidence="8">
    <location>
        <begin position="110"/>
        <end position="166"/>
    </location>
</feature>
<evidence type="ECO:0000256" key="5">
    <source>
        <dbReference type="ARBA" id="ARBA00022737"/>
    </source>
</evidence>
<evidence type="ECO:0000256" key="7">
    <source>
        <dbReference type="ARBA" id="ARBA00034126"/>
    </source>
</evidence>
<keyword evidence="3" id="KW-0690">Ribosome biogenesis</keyword>
<keyword evidence="5" id="KW-0677">Repeat</keyword>
<dbReference type="PROSITE" id="PS00028">
    <property type="entry name" value="ZINC_FINGER_C2H2_1"/>
    <property type="match status" value="2"/>
</dbReference>
<accession>A0A8K0K9Z6</accession>
<keyword evidence="4" id="KW-0479">Metal-binding</keyword>
<evidence type="ECO:0000256" key="2">
    <source>
        <dbReference type="ARBA" id="ARBA00022490"/>
    </source>
</evidence>
<protein>
    <recommendedName>
        <fullName evidence="9">C2H2-type domain-containing protein</fullName>
    </recommendedName>
</protein>
<dbReference type="PANTHER" id="PTHR13182">
    <property type="entry name" value="ZINC FINGER PROTEIN 622"/>
    <property type="match status" value="1"/>
</dbReference>
<dbReference type="SMART" id="SM00355">
    <property type="entry name" value="ZnF_C2H2"/>
    <property type="match status" value="4"/>
</dbReference>
<dbReference type="InterPro" id="IPR036236">
    <property type="entry name" value="Znf_C2H2_sf"/>
</dbReference>
<evidence type="ECO:0000256" key="4">
    <source>
        <dbReference type="ARBA" id="ARBA00022723"/>
    </source>
</evidence>
<keyword evidence="6" id="KW-0862">Zinc</keyword>
<dbReference type="SUPFAM" id="SSF57667">
    <property type="entry name" value="beta-beta-alpha zinc fingers"/>
    <property type="match status" value="3"/>
</dbReference>
<feature type="compositionally biased region" description="Acidic residues" evidence="8">
    <location>
        <begin position="156"/>
        <end position="166"/>
    </location>
</feature>
<evidence type="ECO:0000256" key="1">
    <source>
        <dbReference type="ARBA" id="ARBA00004496"/>
    </source>
</evidence>
<feature type="domain" description="C2H2-type" evidence="9">
    <location>
        <begin position="79"/>
        <end position="101"/>
    </location>
</feature>
<dbReference type="InterPro" id="IPR040025">
    <property type="entry name" value="Znf622/Rei1/Reh1"/>
</dbReference>
<dbReference type="Pfam" id="PF12756">
    <property type="entry name" value="zf-C2H2_2"/>
    <property type="match status" value="1"/>
</dbReference>
<keyword evidence="2" id="KW-0963">Cytoplasm</keyword>
<evidence type="ECO:0000256" key="6">
    <source>
        <dbReference type="ARBA" id="ARBA00022833"/>
    </source>
</evidence>
<dbReference type="GO" id="GO:0003676">
    <property type="term" value="F:nucleic acid binding"/>
    <property type="evidence" value="ECO:0007669"/>
    <property type="project" value="InterPro"/>
</dbReference>
<dbReference type="AlphaFoldDB" id="A0A8K0K9Z6"/>
<feature type="domain" description="C2H2-type" evidence="9">
    <location>
        <begin position="16"/>
        <end position="38"/>
    </location>
</feature>
<sequence>MSGSSSIHNMSGQYTCLTCRVAFKDAEIQRAHYKTDWHRYNLKRKVAEFPPITAVEFQRRVLIQREKDEAEVQDSSKYCNYCKKSFSCDKSYENHLNSKKHQESYIAALESGQPNQESSAPPSSSKFNKKESKKPNTMVLKPSDVSTKPGVNALSDDSDDSDVEEVDSDEWEEIDGEPIPVNDCLFCKHHSSNLVKNLKHMTVAHSFFIPDVEYVVDMEGLISYLGEKVGEGYLCLWCSGRGKSFYSLEAVRKHMIDKGHTKMLHEGESLAEYVDFYDYSSSYPTDAGDADEEVSIPVLDDSDFSLTLPSGAVIGHRSLMRYYRQNLNPTRAVVPQKGINRLLAHYKALGCATTTPEALQRKARDVEFMKRVQAKSCLKLSTKANKFQKHFRPQVNF</sequence>
<organism evidence="10 11">
    <name type="scientific">Ladona fulva</name>
    <name type="common">Scarce chaser dragonfly</name>
    <name type="synonym">Libellula fulva</name>
    <dbReference type="NCBI Taxonomy" id="123851"/>
    <lineage>
        <taxon>Eukaryota</taxon>
        <taxon>Metazoa</taxon>
        <taxon>Ecdysozoa</taxon>
        <taxon>Arthropoda</taxon>
        <taxon>Hexapoda</taxon>
        <taxon>Insecta</taxon>
        <taxon>Pterygota</taxon>
        <taxon>Palaeoptera</taxon>
        <taxon>Odonata</taxon>
        <taxon>Epiprocta</taxon>
        <taxon>Anisoptera</taxon>
        <taxon>Libelluloidea</taxon>
        <taxon>Libellulidae</taxon>
        <taxon>Ladona</taxon>
    </lineage>
</organism>
<dbReference type="EMBL" id="KZ308451">
    <property type="protein sequence ID" value="KAG8229905.1"/>
    <property type="molecule type" value="Genomic_DNA"/>
</dbReference>
<evidence type="ECO:0000256" key="3">
    <source>
        <dbReference type="ARBA" id="ARBA00022517"/>
    </source>
</evidence>
<dbReference type="Pfam" id="PF12874">
    <property type="entry name" value="zf-met"/>
    <property type="match status" value="1"/>
</dbReference>
<name>A0A8K0K9Z6_LADFU</name>
<gene>
    <name evidence="10" type="ORF">J437_LFUL009769</name>
</gene>
<dbReference type="OrthoDB" id="19329at2759"/>
<proteinExistence type="inferred from homology"/>
<comment type="caution">
    <text evidence="10">The sequence shown here is derived from an EMBL/GenBank/DDBJ whole genome shotgun (WGS) entry which is preliminary data.</text>
</comment>
<dbReference type="InterPro" id="IPR013087">
    <property type="entry name" value="Znf_C2H2_type"/>
</dbReference>
<evidence type="ECO:0000313" key="11">
    <source>
        <dbReference type="Proteomes" id="UP000792457"/>
    </source>
</evidence>
<dbReference type="Proteomes" id="UP000792457">
    <property type="component" value="Unassembled WGS sequence"/>
</dbReference>
<dbReference type="GO" id="GO:0008270">
    <property type="term" value="F:zinc ion binding"/>
    <property type="evidence" value="ECO:0007669"/>
    <property type="project" value="InterPro"/>
</dbReference>
<evidence type="ECO:0000259" key="9">
    <source>
        <dbReference type="PROSITE" id="PS00028"/>
    </source>
</evidence>
<evidence type="ECO:0000256" key="8">
    <source>
        <dbReference type="SAM" id="MobiDB-lite"/>
    </source>
</evidence>
<dbReference type="PANTHER" id="PTHR13182:SF8">
    <property type="entry name" value="CYTOPLASMIC 60S SUBUNIT BIOGENESIS FACTOR ZNF622"/>
    <property type="match status" value="1"/>
</dbReference>
<dbReference type="GO" id="GO:0042273">
    <property type="term" value="P:ribosomal large subunit biogenesis"/>
    <property type="evidence" value="ECO:0007669"/>
    <property type="project" value="TreeGrafter"/>
</dbReference>
<dbReference type="GO" id="GO:0030687">
    <property type="term" value="C:preribosome, large subunit precursor"/>
    <property type="evidence" value="ECO:0007669"/>
    <property type="project" value="TreeGrafter"/>
</dbReference>
<dbReference type="SMART" id="SM00451">
    <property type="entry name" value="ZnF_U1"/>
    <property type="match status" value="2"/>
</dbReference>
<dbReference type="GO" id="GO:0005737">
    <property type="term" value="C:cytoplasm"/>
    <property type="evidence" value="ECO:0007669"/>
    <property type="project" value="UniProtKB-SubCell"/>
</dbReference>
<dbReference type="InterPro" id="IPR003604">
    <property type="entry name" value="Matrin/U1-like-C_Znf_C2H2"/>
</dbReference>